<accession>A0AAX6IDH1</accession>
<dbReference type="Pfam" id="PF05212">
    <property type="entry name" value="DUF707"/>
    <property type="match status" value="1"/>
</dbReference>
<evidence type="ECO:0000313" key="3">
    <source>
        <dbReference type="EMBL" id="KAJ6850834.1"/>
    </source>
</evidence>
<evidence type="ECO:0000313" key="2">
    <source>
        <dbReference type="EMBL" id="KAJ6840899.1"/>
    </source>
</evidence>
<keyword evidence="1" id="KW-0812">Transmembrane</keyword>
<dbReference type="PANTHER" id="PTHR31210">
    <property type="entry name" value="OS06G0731900 PROTEIN"/>
    <property type="match status" value="1"/>
</dbReference>
<gene>
    <name evidence="2" type="ORF">M6B38_119160</name>
    <name evidence="3" type="ORF">M6B38_261410</name>
</gene>
<protein>
    <submittedName>
        <fullName evidence="3">Uncharacterized protein</fullName>
    </submittedName>
</protein>
<name>A0AAX6IDH1_IRIPA</name>
<organism evidence="3 4">
    <name type="scientific">Iris pallida</name>
    <name type="common">Sweet iris</name>
    <dbReference type="NCBI Taxonomy" id="29817"/>
    <lineage>
        <taxon>Eukaryota</taxon>
        <taxon>Viridiplantae</taxon>
        <taxon>Streptophyta</taxon>
        <taxon>Embryophyta</taxon>
        <taxon>Tracheophyta</taxon>
        <taxon>Spermatophyta</taxon>
        <taxon>Magnoliopsida</taxon>
        <taxon>Liliopsida</taxon>
        <taxon>Asparagales</taxon>
        <taxon>Iridaceae</taxon>
        <taxon>Iridoideae</taxon>
        <taxon>Irideae</taxon>
        <taxon>Iris</taxon>
    </lineage>
</organism>
<dbReference type="AlphaFoldDB" id="A0AAX6IDH1"/>
<dbReference type="EMBL" id="JANAVB010009196">
    <property type="protein sequence ID" value="KAJ6840899.1"/>
    <property type="molecule type" value="Genomic_DNA"/>
</dbReference>
<dbReference type="InterPro" id="IPR007877">
    <property type="entry name" value="DUF707"/>
</dbReference>
<dbReference type="Proteomes" id="UP001140949">
    <property type="component" value="Unassembled WGS sequence"/>
</dbReference>
<evidence type="ECO:0000313" key="4">
    <source>
        <dbReference type="Proteomes" id="UP001140949"/>
    </source>
</evidence>
<reference evidence="3" key="2">
    <citation type="submission" date="2023-04" db="EMBL/GenBank/DDBJ databases">
        <authorList>
            <person name="Bruccoleri R.E."/>
            <person name="Oakeley E.J."/>
            <person name="Faust A.-M."/>
            <person name="Dessus-Babus S."/>
            <person name="Altorfer M."/>
            <person name="Burckhardt D."/>
            <person name="Oertli M."/>
            <person name="Naumann U."/>
            <person name="Petersen F."/>
            <person name="Wong J."/>
        </authorList>
    </citation>
    <scope>NUCLEOTIDE SEQUENCE</scope>
    <source>
        <strain evidence="3">GSM-AAB239-AS_SAM_17_03QT</strain>
        <tissue evidence="3">Leaf</tissue>
    </source>
</reference>
<dbReference type="PANTHER" id="PTHR31210:SF11">
    <property type="entry name" value="KETOGLUTARATE REDUCTASE TRANS-SPLICING-LIKE PROTEIN, PUTATIVE (DUF707)-RELATED"/>
    <property type="match status" value="1"/>
</dbReference>
<feature type="transmembrane region" description="Helical" evidence="1">
    <location>
        <begin position="29"/>
        <end position="51"/>
    </location>
</feature>
<keyword evidence="1" id="KW-0472">Membrane</keyword>
<evidence type="ECO:0000256" key="1">
    <source>
        <dbReference type="SAM" id="Phobius"/>
    </source>
</evidence>
<keyword evidence="1" id="KW-1133">Transmembrane helix</keyword>
<proteinExistence type="predicted"/>
<keyword evidence="4" id="KW-1185">Reference proteome</keyword>
<sequence>MVFAGNLWKMKLPNCGPLLHESSSRRLSFCNLLSALCILLFIGTAFITFGYKEKVSTWEPPKSIRTQESNVLQTTMSIQITDTNSCKTRCDPSGSEPLPKGIVTKTSDLEMRSLGGSPRSPKKKGHKKASKSLLAIAVGIKQKEVVDRIVKKFSSSNFSLVLFHYDGFVNEWSELPWSDNALHISATNQTKWWFAKRFLHPDIVTEYDYVFLWDEDLDVEHFDPNRYLSIVRREGLEISQPGLDTSKTPVHYRITARQRKGDVHRRVYQTNGGARCYWNSTAPPCTGWVEMMAPVFSRASWRCVWHMIQNDLIHAWGLDKMLGYCAQGDRTKTVGVVDSEYIIHKGLPTLGARGASGSSTKNSRLAVRQRSYVEQEIFKNRWEKAAAEDQCWADPFPEPSM</sequence>
<reference evidence="3" key="1">
    <citation type="journal article" date="2023" name="GigaByte">
        <title>Genome assembly of the bearded iris, Iris pallida Lam.</title>
        <authorList>
            <person name="Bruccoleri R.E."/>
            <person name="Oakeley E.J."/>
            <person name="Faust A.M.E."/>
            <person name="Altorfer M."/>
            <person name="Dessus-Babus S."/>
            <person name="Burckhardt D."/>
            <person name="Oertli M."/>
            <person name="Naumann U."/>
            <person name="Petersen F."/>
            <person name="Wong J."/>
        </authorList>
    </citation>
    <scope>NUCLEOTIDE SEQUENCE</scope>
    <source>
        <strain evidence="3">GSM-AAB239-AS_SAM_17_03QT</strain>
    </source>
</reference>
<dbReference type="EMBL" id="JANAVB010002398">
    <property type="protein sequence ID" value="KAJ6850834.1"/>
    <property type="molecule type" value="Genomic_DNA"/>
</dbReference>
<comment type="caution">
    <text evidence="3">The sequence shown here is derived from an EMBL/GenBank/DDBJ whole genome shotgun (WGS) entry which is preliminary data.</text>
</comment>